<feature type="transmembrane region" description="Helical" evidence="7">
    <location>
        <begin position="76"/>
        <end position="98"/>
    </location>
</feature>
<accession>A0A837D7L5</accession>
<evidence type="ECO:0000313" key="9">
    <source>
        <dbReference type="EMBL" id="KHF43829.1"/>
    </source>
</evidence>
<feature type="transmembrane region" description="Helical" evidence="7">
    <location>
        <begin position="143"/>
        <end position="163"/>
    </location>
</feature>
<keyword evidence="6 7" id="KW-0472">Membrane</keyword>
<feature type="domain" description="ABC transmembrane type-1" evidence="8">
    <location>
        <begin position="72"/>
        <end position="263"/>
    </location>
</feature>
<dbReference type="InterPro" id="IPR000515">
    <property type="entry name" value="MetI-like"/>
</dbReference>
<evidence type="ECO:0000256" key="6">
    <source>
        <dbReference type="ARBA" id="ARBA00023136"/>
    </source>
</evidence>
<evidence type="ECO:0000259" key="8">
    <source>
        <dbReference type="PROSITE" id="PS50928"/>
    </source>
</evidence>
<evidence type="ECO:0000256" key="2">
    <source>
        <dbReference type="ARBA" id="ARBA00022448"/>
    </source>
</evidence>
<dbReference type="GO" id="GO:0005886">
    <property type="term" value="C:plasma membrane"/>
    <property type="evidence" value="ECO:0007669"/>
    <property type="project" value="UniProtKB-SubCell"/>
</dbReference>
<dbReference type="GO" id="GO:0055085">
    <property type="term" value="P:transmembrane transport"/>
    <property type="evidence" value="ECO:0007669"/>
    <property type="project" value="InterPro"/>
</dbReference>
<evidence type="ECO:0000256" key="7">
    <source>
        <dbReference type="RuleBase" id="RU363032"/>
    </source>
</evidence>
<keyword evidence="3" id="KW-1003">Cell membrane</keyword>
<keyword evidence="4 7" id="KW-0812">Transmembrane</keyword>
<dbReference type="Pfam" id="PF00528">
    <property type="entry name" value="BPD_transp_1"/>
    <property type="match status" value="1"/>
</dbReference>
<evidence type="ECO:0000256" key="5">
    <source>
        <dbReference type="ARBA" id="ARBA00022989"/>
    </source>
</evidence>
<feature type="transmembrane region" description="Helical" evidence="7">
    <location>
        <begin position="184"/>
        <end position="206"/>
    </location>
</feature>
<dbReference type="SUPFAM" id="SSF161098">
    <property type="entry name" value="MetI-like"/>
    <property type="match status" value="1"/>
</dbReference>
<dbReference type="EMBL" id="JRZE01000005">
    <property type="protein sequence ID" value="KHF43829.1"/>
    <property type="molecule type" value="Genomic_DNA"/>
</dbReference>
<protein>
    <submittedName>
        <fullName evidence="9">ABC transporter permease</fullName>
    </submittedName>
</protein>
<name>A0A837D7L5_9PSEU</name>
<evidence type="ECO:0000313" key="10">
    <source>
        <dbReference type="Proteomes" id="UP000030848"/>
    </source>
</evidence>
<dbReference type="InterPro" id="IPR035906">
    <property type="entry name" value="MetI-like_sf"/>
</dbReference>
<dbReference type="PANTHER" id="PTHR43744:SF12">
    <property type="entry name" value="ABC TRANSPORTER PERMEASE PROTEIN MG189-RELATED"/>
    <property type="match status" value="1"/>
</dbReference>
<feature type="transmembrane region" description="Helical" evidence="7">
    <location>
        <begin position="110"/>
        <end position="131"/>
    </location>
</feature>
<dbReference type="Gene3D" id="1.10.3720.10">
    <property type="entry name" value="MetI-like"/>
    <property type="match status" value="1"/>
</dbReference>
<evidence type="ECO:0000256" key="3">
    <source>
        <dbReference type="ARBA" id="ARBA00022475"/>
    </source>
</evidence>
<gene>
    <name evidence="9" type="ORF">MINT15_25540</name>
</gene>
<comment type="similarity">
    <text evidence="7">Belongs to the binding-protein-dependent transport system permease family.</text>
</comment>
<dbReference type="AlphaFoldDB" id="A0A837D7L5"/>
<dbReference type="PANTHER" id="PTHR43744">
    <property type="entry name" value="ABC TRANSPORTER PERMEASE PROTEIN MG189-RELATED-RELATED"/>
    <property type="match status" value="1"/>
</dbReference>
<evidence type="ECO:0000256" key="1">
    <source>
        <dbReference type="ARBA" id="ARBA00004651"/>
    </source>
</evidence>
<feature type="transmembrane region" description="Helical" evidence="7">
    <location>
        <begin position="12"/>
        <end position="33"/>
    </location>
</feature>
<dbReference type="PROSITE" id="PS50928">
    <property type="entry name" value="ABC_TM1"/>
    <property type="match status" value="1"/>
</dbReference>
<reference evidence="9 10" key="1">
    <citation type="submission" date="2014-10" db="EMBL/GenBank/DDBJ databases">
        <title>Genome sequence of Micropolyspora internatus JCM3315.</title>
        <authorList>
            <person name="Shin S.-K."/>
            <person name="Yi H."/>
        </authorList>
    </citation>
    <scope>NUCLEOTIDE SEQUENCE [LARGE SCALE GENOMIC DNA]</scope>
    <source>
        <strain evidence="9 10">JCM 3315</strain>
    </source>
</reference>
<dbReference type="Proteomes" id="UP000030848">
    <property type="component" value="Unassembled WGS sequence"/>
</dbReference>
<dbReference type="CDD" id="cd06261">
    <property type="entry name" value="TM_PBP2"/>
    <property type="match status" value="1"/>
</dbReference>
<keyword evidence="2 7" id="KW-0813">Transport</keyword>
<evidence type="ECO:0000256" key="4">
    <source>
        <dbReference type="ARBA" id="ARBA00022692"/>
    </source>
</evidence>
<comment type="caution">
    <text evidence="9">The sequence shown here is derived from an EMBL/GenBank/DDBJ whole genome shotgun (WGS) entry which is preliminary data.</text>
</comment>
<keyword evidence="5 7" id="KW-1133">Transmembrane helix</keyword>
<organism evidence="9 10">
    <name type="scientific">Saccharomonospora viridis</name>
    <dbReference type="NCBI Taxonomy" id="1852"/>
    <lineage>
        <taxon>Bacteria</taxon>
        <taxon>Bacillati</taxon>
        <taxon>Actinomycetota</taxon>
        <taxon>Actinomycetes</taxon>
        <taxon>Pseudonocardiales</taxon>
        <taxon>Pseudonocardiaceae</taxon>
        <taxon>Saccharomonospora</taxon>
    </lineage>
</organism>
<feature type="transmembrane region" description="Helical" evidence="7">
    <location>
        <begin position="242"/>
        <end position="262"/>
    </location>
</feature>
<comment type="subcellular location">
    <subcellularLocation>
        <location evidence="1 7">Cell membrane</location>
        <topology evidence="1 7">Multi-pass membrane protein</topology>
    </subcellularLocation>
</comment>
<proteinExistence type="inferred from homology"/>
<sequence>MMTAKVRTRPNVLGGLAGFAWLLVVLVPVYYVVITSLRDQEGFFSSNPLAPPADPTLDSYRLVLENDFLRYLGNSVVVTLATVLITVSVSLLAAYYVVRGGGRLARLTYRSFLLGLAIPLQATIIPVYYLITQIQLYDTLWAIILPSAAFAIPLSVVILANFLRDVPNELFESMRMDGAGHWRMVWSLVLPLTRPAVVTVAVYDALQVWNGFLFPLILTQSPDQRVLPLALWSFQGQFTVNIPAVLAAVVLSTLPVLALYILGRRQLIGGLTAGFGR</sequence>